<evidence type="ECO:0000313" key="3">
    <source>
        <dbReference type="Proteomes" id="UP000252085"/>
    </source>
</evidence>
<dbReference type="InterPro" id="IPR055804">
    <property type="entry name" value="DUF7380"/>
</dbReference>
<reference evidence="3" key="1">
    <citation type="submission" date="2016-04" db="EMBL/GenBank/DDBJ databases">
        <authorList>
            <person name="Tabuchi Yagui T.R."/>
        </authorList>
    </citation>
    <scope>NUCLEOTIDE SEQUENCE [LARGE SCALE GENOMIC DNA]</scope>
</reference>
<evidence type="ECO:0000259" key="1">
    <source>
        <dbReference type="Pfam" id="PF24098"/>
    </source>
</evidence>
<comment type="caution">
    <text evidence="2">The sequence shown here is derived from an EMBL/GenBank/DDBJ whole genome shotgun (WGS) entry which is preliminary data.</text>
</comment>
<sequence>MNLVPQFELSDFDKYQWTEILDKKIPKECQNYSEEFRIKSEAYKLSGDRIAQEIFKFLSEITSLLMEPQSLPAVEEMITSALSDHHLAILTLFYHSRQSIIRGDRKNTRQRVWLSLAHLHPQ</sequence>
<accession>A0A367RF54</accession>
<dbReference type="Pfam" id="PF24098">
    <property type="entry name" value="DUF7380"/>
    <property type="match status" value="1"/>
</dbReference>
<proteinExistence type="predicted"/>
<name>A0A367RF54_NOSPU</name>
<gene>
    <name evidence="2" type="ORF">A6769_23485</name>
</gene>
<dbReference type="Proteomes" id="UP000252085">
    <property type="component" value="Unassembled WGS sequence"/>
</dbReference>
<dbReference type="EMBL" id="LXQE01000157">
    <property type="protein sequence ID" value="RCJ34002.1"/>
    <property type="molecule type" value="Genomic_DNA"/>
</dbReference>
<organism evidence="2 3">
    <name type="scientific">Nostoc punctiforme NIES-2108</name>
    <dbReference type="NCBI Taxonomy" id="1356359"/>
    <lineage>
        <taxon>Bacteria</taxon>
        <taxon>Bacillati</taxon>
        <taxon>Cyanobacteriota</taxon>
        <taxon>Cyanophyceae</taxon>
        <taxon>Nostocales</taxon>
        <taxon>Nostocaceae</taxon>
        <taxon>Nostoc</taxon>
    </lineage>
</organism>
<protein>
    <recommendedName>
        <fullName evidence="1">DUF7380 domain-containing protein</fullName>
    </recommendedName>
</protein>
<evidence type="ECO:0000313" key="2">
    <source>
        <dbReference type="EMBL" id="RCJ34002.1"/>
    </source>
</evidence>
<dbReference type="AlphaFoldDB" id="A0A367RF54"/>
<feature type="domain" description="DUF7380" evidence="1">
    <location>
        <begin position="5"/>
        <end position="71"/>
    </location>
</feature>